<evidence type="ECO:0000256" key="3">
    <source>
        <dbReference type="ARBA" id="ARBA00022606"/>
    </source>
</evidence>
<dbReference type="PANTHER" id="PTHR26451">
    <property type="entry name" value="G_PROTEIN_RECEP_F1_2 DOMAIN-CONTAINING PROTEIN"/>
    <property type="match status" value="1"/>
</dbReference>
<keyword evidence="4 13" id="KW-0812">Transmembrane</keyword>
<keyword evidence="8 14" id="KW-0472">Membrane</keyword>
<feature type="domain" description="G-protein coupled receptors family 1 profile" evidence="15">
    <location>
        <begin position="39"/>
        <end position="287"/>
    </location>
</feature>
<evidence type="ECO:0000256" key="2">
    <source>
        <dbReference type="ARBA" id="ARBA00022475"/>
    </source>
</evidence>
<organism evidence="16 17">
    <name type="scientific">Periophthalmus magnuspinnatus</name>
    <dbReference type="NCBI Taxonomy" id="409849"/>
    <lineage>
        <taxon>Eukaryota</taxon>
        <taxon>Metazoa</taxon>
        <taxon>Chordata</taxon>
        <taxon>Craniata</taxon>
        <taxon>Vertebrata</taxon>
        <taxon>Euteleostomi</taxon>
        <taxon>Actinopterygii</taxon>
        <taxon>Neopterygii</taxon>
        <taxon>Teleostei</taxon>
        <taxon>Neoteleostei</taxon>
        <taxon>Acanthomorphata</taxon>
        <taxon>Gobiaria</taxon>
        <taxon>Gobiiformes</taxon>
        <taxon>Gobioidei</taxon>
        <taxon>Gobiidae</taxon>
        <taxon>Oxudercinae</taxon>
        <taxon>Periophthalmus</taxon>
    </lineage>
</organism>
<dbReference type="SUPFAM" id="SSF81321">
    <property type="entry name" value="Family A G protein-coupled receptor-like"/>
    <property type="match status" value="1"/>
</dbReference>
<dbReference type="Pfam" id="PF13853">
    <property type="entry name" value="7tm_4"/>
    <property type="match status" value="1"/>
</dbReference>
<evidence type="ECO:0000259" key="15">
    <source>
        <dbReference type="PROSITE" id="PS50262"/>
    </source>
</evidence>
<dbReference type="Proteomes" id="UP000261520">
    <property type="component" value="Unplaced"/>
</dbReference>
<keyword evidence="10 13" id="KW-0675">Receptor</keyword>
<dbReference type="GO" id="GO:0005886">
    <property type="term" value="C:plasma membrane"/>
    <property type="evidence" value="ECO:0007669"/>
    <property type="project" value="UniProtKB-SubCell"/>
</dbReference>
<keyword evidence="2 14" id="KW-1003">Cell membrane</keyword>
<sequence>MDSNANTSLITLDGYVGIEQYRALYFIVMFTAYVIVICSNVTIICLIWIHKNLHEPMYFFIAALLCNSVLFSSVTYPKMMLEILSEKQVVSYSMCLLQYFFFYALIGSEFLLLTAMAYDRYLAICKPLHYSATMKKATVIKLIVFAWVMPFCLLSVPTIVNRNKKLCNLVFEGIICNSTIYRLHCANAGFLNILGLLVLINLCFFPVLFECFTYARIFIIANSRGAVVRRKAVQTCLPHLLVLINLTCSATYDVLLVRIQTVFPKAVRLTMTFQMVLYHPLFHPIIYGLKMKEISKHLKKLFRIGKTESN</sequence>
<evidence type="ECO:0000256" key="11">
    <source>
        <dbReference type="ARBA" id="ARBA00023180"/>
    </source>
</evidence>
<evidence type="ECO:0000256" key="9">
    <source>
        <dbReference type="ARBA" id="ARBA00023157"/>
    </source>
</evidence>
<evidence type="ECO:0000256" key="1">
    <source>
        <dbReference type="ARBA" id="ARBA00004651"/>
    </source>
</evidence>
<dbReference type="PANTHER" id="PTHR26451:SF847">
    <property type="entry name" value="ODORANT RECEPTOR-RELATED"/>
    <property type="match status" value="1"/>
</dbReference>
<dbReference type="AlphaFoldDB" id="A0A3B3ZX91"/>
<dbReference type="InterPro" id="IPR000725">
    <property type="entry name" value="Olfact_rcpt"/>
</dbReference>
<feature type="transmembrane region" description="Helical" evidence="14">
    <location>
        <begin position="56"/>
        <end position="76"/>
    </location>
</feature>
<proteinExistence type="inferred from homology"/>
<dbReference type="GO" id="GO:0004930">
    <property type="term" value="F:G protein-coupled receptor activity"/>
    <property type="evidence" value="ECO:0007669"/>
    <property type="project" value="UniProtKB-KW"/>
</dbReference>
<keyword evidence="5 14" id="KW-0552">Olfaction</keyword>
<dbReference type="InterPro" id="IPR017452">
    <property type="entry name" value="GPCR_Rhodpsn_7TM"/>
</dbReference>
<reference evidence="16" key="2">
    <citation type="submission" date="2025-09" db="UniProtKB">
        <authorList>
            <consortium name="Ensembl"/>
        </authorList>
    </citation>
    <scope>IDENTIFICATION</scope>
</reference>
<dbReference type="InterPro" id="IPR052921">
    <property type="entry name" value="GPCR1_Superfamily_Member"/>
</dbReference>
<feature type="transmembrane region" description="Helical" evidence="14">
    <location>
        <begin position="240"/>
        <end position="259"/>
    </location>
</feature>
<feature type="transmembrane region" description="Helical" evidence="14">
    <location>
        <begin position="271"/>
        <end position="289"/>
    </location>
</feature>
<name>A0A3B3ZX91_9GOBI</name>
<keyword evidence="7 13" id="KW-0297">G-protein coupled receptor</keyword>
<evidence type="ECO:0000256" key="7">
    <source>
        <dbReference type="ARBA" id="ARBA00023040"/>
    </source>
</evidence>
<evidence type="ECO:0000256" key="14">
    <source>
        <dbReference type="RuleBase" id="RU363047"/>
    </source>
</evidence>
<dbReference type="PRINTS" id="PR00237">
    <property type="entry name" value="GPCRRHODOPSN"/>
</dbReference>
<evidence type="ECO:0000256" key="13">
    <source>
        <dbReference type="RuleBase" id="RU000688"/>
    </source>
</evidence>
<dbReference type="GO" id="GO:0004984">
    <property type="term" value="F:olfactory receptor activity"/>
    <property type="evidence" value="ECO:0007669"/>
    <property type="project" value="InterPro"/>
</dbReference>
<keyword evidence="11" id="KW-0325">Glycoprotein</keyword>
<evidence type="ECO:0000256" key="6">
    <source>
        <dbReference type="ARBA" id="ARBA00022989"/>
    </source>
</evidence>
<dbReference type="STRING" id="409849.ENSPMGP00000009352"/>
<comment type="similarity">
    <text evidence="13">Belongs to the G-protein coupled receptor 1 family.</text>
</comment>
<dbReference type="FunFam" id="1.20.1070.10:FF:000024">
    <property type="entry name" value="Olfactory receptor"/>
    <property type="match status" value="1"/>
</dbReference>
<keyword evidence="6 14" id="KW-1133">Transmembrane helix</keyword>
<evidence type="ECO:0000256" key="10">
    <source>
        <dbReference type="ARBA" id="ARBA00023170"/>
    </source>
</evidence>
<dbReference type="PRINTS" id="PR00245">
    <property type="entry name" value="OLFACTORYR"/>
</dbReference>
<evidence type="ECO:0000313" key="16">
    <source>
        <dbReference type="Ensembl" id="ENSPMGP00000009352.1"/>
    </source>
</evidence>
<dbReference type="PROSITE" id="PS00237">
    <property type="entry name" value="G_PROTEIN_RECEP_F1_1"/>
    <property type="match status" value="1"/>
</dbReference>
<dbReference type="PROSITE" id="PS50262">
    <property type="entry name" value="G_PROTEIN_RECEP_F1_2"/>
    <property type="match status" value="1"/>
</dbReference>
<reference evidence="16" key="1">
    <citation type="submission" date="2025-08" db="UniProtKB">
        <authorList>
            <consortium name="Ensembl"/>
        </authorList>
    </citation>
    <scope>IDENTIFICATION</scope>
</reference>
<accession>A0A3B3ZX91</accession>
<keyword evidence="17" id="KW-1185">Reference proteome</keyword>
<evidence type="ECO:0000256" key="8">
    <source>
        <dbReference type="ARBA" id="ARBA00023136"/>
    </source>
</evidence>
<dbReference type="GO" id="GO:0005549">
    <property type="term" value="F:odorant binding"/>
    <property type="evidence" value="ECO:0007669"/>
    <property type="project" value="TreeGrafter"/>
</dbReference>
<keyword evidence="9" id="KW-1015">Disulfide bond</keyword>
<evidence type="ECO:0000256" key="4">
    <source>
        <dbReference type="ARBA" id="ARBA00022692"/>
    </source>
</evidence>
<evidence type="ECO:0000256" key="5">
    <source>
        <dbReference type="ARBA" id="ARBA00022725"/>
    </source>
</evidence>
<feature type="transmembrane region" description="Helical" evidence="14">
    <location>
        <begin position="139"/>
        <end position="160"/>
    </location>
</feature>
<evidence type="ECO:0000313" key="17">
    <source>
        <dbReference type="Proteomes" id="UP000261520"/>
    </source>
</evidence>
<dbReference type="Ensembl" id="ENSPMGT00000009973.1">
    <property type="protein sequence ID" value="ENSPMGP00000009352.1"/>
    <property type="gene ID" value="ENSPMGG00000007725.1"/>
</dbReference>
<comment type="subcellular location">
    <subcellularLocation>
        <location evidence="1 14">Cell membrane</location>
        <topology evidence="1 14">Multi-pass membrane protein</topology>
    </subcellularLocation>
</comment>
<feature type="transmembrane region" description="Helical" evidence="14">
    <location>
        <begin position="23"/>
        <end position="49"/>
    </location>
</feature>
<protein>
    <recommendedName>
        <fullName evidence="14">Olfactory receptor</fullName>
    </recommendedName>
</protein>
<keyword evidence="12 13" id="KW-0807">Transducer</keyword>
<evidence type="ECO:0000256" key="12">
    <source>
        <dbReference type="ARBA" id="ARBA00023224"/>
    </source>
</evidence>
<dbReference type="Gene3D" id="1.20.1070.10">
    <property type="entry name" value="Rhodopsin 7-helix transmembrane proteins"/>
    <property type="match status" value="1"/>
</dbReference>
<feature type="transmembrane region" description="Helical" evidence="14">
    <location>
        <begin position="96"/>
        <end position="118"/>
    </location>
</feature>
<keyword evidence="3 14" id="KW-0716">Sensory transduction</keyword>
<dbReference type="InterPro" id="IPR000276">
    <property type="entry name" value="GPCR_Rhodpsn"/>
</dbReference>
<feature type="transmembrane region" description="Helical" evidence="14">
    <location>
        <begin position="193"/>
        <end position="219"/>
    </location>
</feature>